<evidence type="ECO:0000256" key="7">
    <source>
        <dbReference type="ARBA" id="ARBA00023136"/>
    </source>
</evidence>
<dbReference type="OMA" id="CNATCRW"/>
<dbReference type="PANTHER" id="PTHR12137:SF54">
    <property type="entry name" value="CARBOHYDRATE SULFOTRANSFERASE"/>
    <property type="match status" value="1"/>
</dbReference>
<reference evidence="10" key="1">
    <citation type="submission" date="2022-11" db="UniProtKB">
        <authorList>
            <consortium name="EnsemblMetazoa"/>
        </authorList>
    </citation>
    <scope>IDENTIFICATION</scope>
</reference>
<evidence type="ECO:0000256" key="1">
    <source>
        <dbReference type="ARBA" id="ARBA00004323"/>
    </source>
</evidence>
<evidence type="ECO:0000256" key="4">
    <source>
        <dbReference type="ARBA" id="ARBA00022692"/>
    </source>
</evidence>
<keyword evidence="7 9" id="KW-0472">Membrane</keyword>
<protein>
    <recommendedName>
        <fullName evidence="9">Carbohydrate sulfotransferase</fullName>
        <ecNumber evidence="9">2.8.2.-</ecNumber>
    </recommendedName>
</protein>
<name>A0A914B5Z2_PATMI</name>
<evidence type="ECO:0000256" key="2">
    <source>
        <dbReference type="ARBA" id="ARBA00006339"/>
    </source>
</evidence>
<evidence type="ECO:0000256" key="9">
    <source>
        <dbReference type="RuleBase" id="RU364020"/>
    </source>
</evidence>
<evidence type="ECO:0000256" key="6">
    <source>
        <dbReference type="ARBA" id="ARBA00023034"/>
    </source>
</evidence>
<proteinExistence type="inferred from homology"/>
<keyword evidence="8 9" id="KW-0325">Glycoprotein</keyword>
<comment type="subcellular location">
    <subcellularLocation>
        <location evidence="1 9">Golgi apparatus membrane</location>
        <topology evidence="1 9">Single-pass type II membrane protein</topology>
    </subcellularLocation>
</comment>
<organism evidence="10 11">
    <name type="scientific">Patiria miniata</name>
    <name type="common">Bat star</name>
    <name type="synonym">Asterina miniata</name>
    <dbReference type="NCBI Taxonomy" id="46514"/>
    <lineage>
        <taxon>Eukaryota</taxon>
        <taxon>Metazoa</taxon>
        <taxon>Echinodermata</taxon>
        <taxon>Eleutherozoa</taxon>
        <taxon>Asterozoa</taxon>
        <taxon>Asteroidea</taxon>
        <taxon>Valvatacea</taxon>
        <taxon>Valvatida</taxon>
        <taxon>Asterinidae</taxon>
        <taxon>Patiria</taxon>
    </lineage>
</organism>
<dbReference type="GO" id="GO:0016051">
    <property type="term" value="P:carbohydrate biosynthetic process"/>
    <property type="evidence" value="ECO:0007669"/>
    <property type="project" value="InterPro"/>
</dbReference>
<evidence type="ECO:0000313" key="11">
    <source>
        <dbReference type="Proteomes" id="UP000887568"/>
    </source>
</evidence>
<comment type="similarity">
    <text evidence="2 9">Belongs to the sulfotransferase 2 family.</text>
</comment>
<dbReference type="EnsemblMetazoa" id="XM_038215723.1">
    <property type="protein sequence ID" value="XP_038071651.1"/>
    <property type="gene ID" value="LOC119740423"/>
</dbReference>
<evidence type="ECO:0000256" key="3">
    <source>
        <dbReference type="ARBA" id="ARBA00022679"/>
    </source>
</evidence>
<dbReference type="GO" id="GO:0000139">
    <property type="term" value="C:Golgi membrane"/>
    <property type="evidence" value="ECO:0007669"/>
    <property type="project" value="UniProtKB-SubCell"/>
</dbReference>
<feature type="transmembrane region" description="Helical" evidence="9">
    <location>
        <begin position="21"/>
        <end position="44"/>
    </location>
</feature>
<sequence length="384" mass="44468">MASQSEFPSRRPLWSTYWCQTPRLPCLLLFFGFLLVGGLFLHVYGPVAVNLEWSADRTYQYTNSHLYPRVTRAPCNATCRWLREQQRRKQRVSSTCNSYRNSSTADLSYTLTSKLLKTMKHFLVLDSHKLIYCYIPKVGCTNWKRIFLVLSGAMDHTNMTTQYETHLSAQKNIRTLAEYSLEEAKQRLANYTKFMFARHPFERLLSGYRDKFLMDYPSSTIFRKNYGPKISSYGDPRQRRPTLRSDGTLNVSFAQFAQYLADPANKFRGNDPTEHWNEMYRMCHPCAVTYDILGNFSTLHEDADFFLHLQGLDGKVSYPKSTNPTNSSDEQYLAKYFAKLLPADIEALLARYSVDFELFGYTAPSSVQTILQGRSNLPRWADVA</sequence>
<dbReference type="OrthoDB" id="2019940at2759"/>
<dbReference type="Proteomes" id="UP000887568">
    <property type="component" value="Unplaced"/>
</dbReference>
<dbReference type="RefSeq" id="XP_038071651.1">
    <property type="nucleotide sequence ID" value="XM_038215723.1"/>
</dbReference>
<evidence type="ECO:0000256" key="8">
    <source>
        <dbReference type="ARBA" id="ARBA00023180"/>
    </source>
</evidence>
<keyword evidence="9" id="KW-0119">Carbohydrate metabolism</keyword>
<accession>A0A914B5Z2</accession>
<dbReference type="InterPro" id="IPR005331">
    <property type="entry name" value="Sulfotransferase"/>
</dbReference>
<dbReference type="Pfam" id="PF03567">
    <property type="entry name" value="Sulfotransfer_2"/>
    <property type="match status" value="1"/>
</dbReference>
<keyword evidence="11" id="KW-1185">Reference proteome</keyword>
<keyword evidence="6 9" id="KW-0333">Golgi apparatus</keyword>
<dbReference type="InterPro" id="IPR018011">
    <property type="entry name" value="Carb_sulfotrans_8-10"/>
</dbReference>
<evidence type="ECO:0000256" key="5">
    <source>
        <dbReference type="ARBA" id="ARBA00022989"/>
    </source>
</evidence>
<keyword evidence="3 9" id="KW-0808">Transferase</keyword>
<dbReference type="GO" id="GO:0008146">
    <property type="term" value="F:sulfotransferase activity"/>
    <property type="evidence" value="ECO:0007669"/>
    <property type="project" value="InterPro"/>
</dbReference>
<keyword evidence="4 9" id="KW-0812">Transmembrane</keyword>
<keyword evidence="9" id="KW-0735">Signal-anchor</keyword>
<keyword evidence="5 9" id="KW-1133">Transmembrane helix</keyword>
<dbReference type="EC" id="2.8.2.-" evidence="9"/>
<dbReference type="AlphaFoldDB" id="A0A914B5Z2"/>
<evidence type="ECO:0000313" key="10">
    <source>
        <dbReference type="EnsemblMetazoa" id="XP_038071651.1"/>
    </source>
</evidence>
<dbReference type="PANTHER" id="PTHR12137">
    <property type="entry name" value="CARBOHYDRATE SULFOTRANSFERASE"/>
    <property type="match status" value="1"/>
</dbReference>
<dbReference type="GeneID" id="119740423"/>